<dbReference type="InterPro" id="IPR025629">
    <property type="entry name" value="DUF4287"/>
</dbReference>
<dbReference type="RefSeq" id="WP_354024768.1">
    <property type="nucleotide sequence ID" value="NZ_JBEPSJ010000002.1"/>
</dbReference>
<dbReference type="Proteomes" id="UP001549257">
    <property type="component" value="Unassembled WGS sequence"/>
</dbReference>
<accession>A0ABV2QNG3</accession>
<evidence type="ECO:0000256" key="1">
    <source>
        <dbReference type="SAM" id="MobiDB-lite"/>
    </source>
</evidence>
<name>A0ABV2QNG3_9MICO</name>
<organism evidence="3 4">
    <name type="scientific">Conyzicola nivalis</name>
    <dbReference type="NCBI Taxonomy" id="1477021"/>
    <lineage>
        <taxon>Bacteria</taxon>
        <taxon>Bacillati</taxon>
        <taxon>Actinomycetota</taxon>
        <taxon>Actinomycetes</taxon>
        <taxon>Micrococcales</taxon>
        <taxon>Microbacteriaceae</taxon>
        <taxon>Conyzicola</taxon>
    </lineage>
</organism>
<sequence length="173" mass="18884">MAGGRAQRRGLPVDAARPEVLPETGLEKHTELVDYLKNEHSVSHGFANGIALQYRSRAASDADADLVEGQHAGAKAALRPVYERLVAAASALGDDVEIAPKKTGVSLRRSKQFALVEAPSSRRVQLGLQVREHPTTDRLLAGNDMCSHRVNLANVDEVDEELLGWLRLAYERN</sequence>
<feature type="region of interest" description="Disordered" evidence="1">
    <location>
        <begin position="1"/>
        <end position="22"/>
    </location>
</feature>
<dbReference type="Pfam" id="PF14117">
    <property type="entry name" value="DUF4287"/>
    <property type="match status" value="1"/>
</dbReference>
<protein>
    <submittedName>
        <fullName evidence="3">Transport protein</fullName>
    </submittedName>
</protein>
<evidence type="ECO:0000313" key="4">
    <source>
        <dbReference type="Proteomes" id="UP001549257"/>
    </source>
</evidence>
<feature type="domain" description="DUF5655" evidence="2">
    <location>
        <begin position="68"/>
        <end position="171"/>
    </location>
</feature>
<dbReference type="Pfam" id="PF18899">
    <property type="entry name" value="DUF5655"/>
    <property type="match status" value="1"/>
</dbReference>
<gene>
    <name evidence="3" type="ORF">ABIE21_002096</name>
</gene>
<reference evidence="3 4" key="1">
    <citation type="submission" date="2024-06" db="EMBL/GenBank/DDBJ databases">
        <title>Sorghum-associated microbial communities from plants grown in Nebraska, USA.</title>
        <authorList>
            <person name="Schachtman D."/>
        </authorList>
    </citation>
    <scope>NUCLEOTIDE SEQUENCE [LARGE SCALE GENOMIC DNA]</scope>
    <source>
        <strain evidence="3 4">2857</strain>
    </source>
</reference>
<dbReference type="EMBL" id="JBEPSJ010000002">
    <property type="protein sequence ID" value="MET4582586.1"/>
    <property type="molecule type" value="Genomic_DNA"/>
</dbReference>
<comment type="caution">
    <text evidence="3">The sequence shown here is derived from an EMBL/GenBank/DDBJ whole genome shotgun (WGS) entry which is preliminary data.</text>
</comment>
<evidence type="ECO:0000313" key="3">
    <source>
        <dbReference type="EMBL" id="MET4582586.1"/>
    </source>
</evidence>
<evidence type="ECO:0000259" key="2">
    <source>
        <dbReference type="Pfam" id="PF18899"/>
    </source>
</evidence>
<keyword evidence="4" id="KW-1185">Reference proteome</keyword>
<dbReference type="InterPro" id="IPR043714">
    <property type="entry name" value="DUF5655"/>
</dbReference>
<proteinExistence type="predicted"/>